<evidence type="ECO:0000313" key="4">
    <source>
        <dbReference type="Proteomes" id="UP000239698"/>
    </source>
</evidence>
<dbReference type="Proteomes" id="UP000237881">
    <property type="component" value="Unassembled WGS sequence"/>
</dbReference>
<evidence type="ECO:0000313" key="2">
    <source>
        <dbReference type="EMBL" id="PPH79015.1"/>
    </source>
</evidence>
<dbReference type="Proteomes" id="UP000239698">
    <property type="component" value="Unassembled WGS sequence"/>
</dbReference>
<comment type="caution">
    <text evidence="1">The sequence shown here is derived from an EMBL/GenBank/DDBJ whole genome shotgun (WGS) entry which is preliminary data.</text>
</comment>
<dbReference type="InterPro" id="IPR025455">
    <property type="entry name" value="DUF4276"/>
</dbReference>
<dbReference type="EMBL" id="PSVT01000004">
    <property type="protein sequence ID" value="PPH79015.1"/>
    <property type="molecule type" value="Genomic_DNA"/>
</dbReference>
<dbReference type="Pfam" id="PF14103">
    <property type="entry name" value="DUF4276"/>
    <property type="match status" value="1"/>
</dbReference>
<dbReference type="EMBL" id="PSUL01000006">
    <property type="protein sequence ID" value="PPF15171.1"/>
    <property type="molecule type" value="Genomic_DNA"/>
</dbReference>
<reference evidence="3 4" key="1">
    <citation type="submission" date="2018-02" db="EMBL/GenBank/DDBJ databases">
        <title>Bacteriophage NCPPB3778 and a type I-E CRISPR drive the evolution of the US Biological Select Agent, Rathayibacter toxicus.</title>
        <authorList>
            <person name="Davis E.W.II."/>
            <person name="Tabima J.F."/>
            <person name="Weisberg A.J."/>
            <person name="Lopes L.D."/>
            <person name="Wiseman M.S."/>
            <person name="Wiseman M.S."/>
            <person name="Pupko T."/>
            <person name="Belcher M.S."/>
            <person name="Sechler A.J."/>
            <person name="Tancos M.A."/>
            <person name="Schroeder B.K."/>
            <person name="Murray T.D."/>
            <person name="Luster D.G."/>
            <person name="Schneider W.L."/>
            <person name="Rogers E."/>
            <person name="Andreote F.D."/>
            <person name="Grunwald N.J."/>
            <person name="Putnam M.L."/>
            <person name="Chang J.H."/>
        </authorList>
    </citation>
    <scope>NUCLEOTIDE SEQUENCE [LARGE SCALE GENOMIC DNA]</scope>
    <source>
        <strain evidence="2 4">AY1D6</strain>
        <strain evidence="1 3">AY1I9</strain>
    </source>
</reference>
<evidence type="ECO:0000313" key="1">
    <source>
        <dbReference type="EMBL" id="PPF15171.1"/>
    </source>
</evidence>
<protein>
    <submittedName>
        <fullName evidence="1">DUF4276 domain-containing protein</fullName>
    </submittedName>
</protein>
<sequence length="239" mass="26602">MFWAEDRRLLPRDSWTRLVTKRVVIVVEGQTEEAFVNEVLQPHLGYDAVSLTPIVVHTSRSADGHAHRGGGSWQHYQNHLRRLLQQPHWDLVTTMIDFYGYPDDAPWCSCTSLHDQPTCAESRETGMRDAFAYNPRFLPFISLHEFETLIIAAGSQKSSILGDADAPAKFRHMLNSVEGNAEALNNGPLTAPSKRVLAALPDYRKVRDGVAVLEGDLGPALDHAPRFHDWVDLLAGAGA</sequence>
<name>A0ABD6WBF0_RATRA</name>
<evidence type="ECO:0000313" key="3">
    <source>
        <dbReference type="Proteomes" id="UP000237881"/>
    </source>
</evidence>
<organism evidence="1 3">
    <name type="scientific">Rathayibacter rathayi</name>
    <name type="common">Corynebacterium rathayi</name>
    <dbReference type="NCBI Taxonomy" id="33887"/>
    <lineage>
        <taxon>Bacteria</taxon>
        <taxon>Bacillati</taxon>
        <taxon>Actinomycetota</taxon>
        <taxon>Actinomycetes</taxon>
        <taxon>Micrococcales</taxon>
        <taxon>Microbacteriaceae</taxon>
        <taxon>Rathayibacter</taxon>
    </lineage>
</organism>
<gene>
    <name evidence="1" type="ORF">C5C04_04610</name>
    <name evidence="2" type="ORF">C5C40_03485</name>
</gene>
<accession>A0ABD6WBF0</accession>
<dbReference type="KEGG" id="rry:C1O28_07385"/>
<proteinExistence type="predicted"/>
<keyword evidence="4" id="KW-1185">Reference proteome</keyword>
<dbReference type="AlphaFoldDB" id="A0ABD6WBF0"/>